<evidence type="ECO:0000313" key="3">
    <source>
        <dbReference type="Proteomes" id="UP000671914"/>
    </source>
</evidence>
<feature type="region of interest" description="Disordered" evidence="1">
    <location>
        <begin position="144"/>
        <end position="166"/>
    </location>
</feature>
<dbReference type="KEGG" id="aarc:G127AT_09610"/>
<evidence type="ECO:0000313" key="2">
    <source>
        <dbReference type="EMBL" id="QTX03600.1"/>
    </source>
</evidence>
<reference evidence="2" key="1">
    <citation type="submission" date="2021-03" db="EMBL/GenBank/DDBJ databases">
        <title>Agromyces archimandritus sp. nov., isolated from the cockroach Archimandrita tessellata.</title>
        <authorList>
            <person name="Guzman J."/>
            <person name="Ortuzar M."/>
            <person name="Poehlein A."/>
            <person name="Daniel R."/>
            <person name="Trujillo M."/>
            <person name="Vilcinskas A."/>
        </authorList>
    </citation>
    <scope>NUCLEOTIDE SEQUENCE</scope>
    <source>
        <strain evidence="2">G127AT</strain>
    </source>
</reference>
<dbReference type="Proteomes" id="UP000671914">
    <property type="component" value="Chromosome"/>
</dbReference>
<dbReference type="EMBL" id="CP071696">
    <property type="protein sequence ID" value="QTX03600.1"/>
    <property type="molecule type" value="Genomic_DNA"/>
</dbReference>
<keyword evidence="3" id="KW-1185">Reference proteome</keyword>
<sequence length="166" mass="16114">MPATPAMADTITVSTFAELQNAFTDAASDDTVAVDSEFTETVEVLELPASKTLTLDVGASFTVPTIQLGAGSNLTITSASASTLTVQGGTPALARIRTTGATLNVDGDVVLSVTASTDAAAIGGDPGSPGGTVTLGGTAAVTARNSSGTAIGGGSGADGGDHPHHR</sequence>
<evidence type="ECO:0000256" key="1">
    <source>
        <dbReference type="SAM" id="MobiDB-lite"/>
    </source>
</evidence>
<organism evidence="2 3">
    <name type="scientific">Agromyces archimandritae</name>
    <dbReference type="NCBI Taxonomy" id="2781962"/>
    <lineage>
        <taxon>Bacteria</taxon>
        <taxon>Bacillati</taxon>
        <taxon>Actinomycetota</taxon>
        <taxon>Actinomycetes</taxon>
        <taxon>Micrococcales</taxon>
        <taxon>Microbacteriaceae</taxon>
        <taxon>Agromyces</taxon>
    </lineage>
</organism>
<protein>
    <submittedName>
        <fullName evidence="2">Uncharacterized protein</fullName>
    </submittedName>
</protein>
<dbReference type="RefSeq" id="WP_210896354.1">
    <property type="nucleotide sequence ID" value="NZ_CP071696.1"/>
</dbReference>
<name>A0A975FJE2_9MICO</name>
<dbReference type="SUPFAM" id="SSF51126">
    <property type="entry name" value="Pectin lyase-like"/>
    <property type="match status" value="1"/>
</dbReference>
<gene>
    <name evidence="2" type="ORF">G127AT_09610</name>
</gene>
<dbReference type="AlphaFoldDB" id="A0A975FJE2"/>
<accession>A0A975FJE2</accession>
<dbReference type="InterPro" id="IPR011050">
    <property type="entry name" value="Pectin_lyase_fold/virulence"/>
</dbReference>
<proteinExistence type="predicted"/>